<feature type="region of interest" description="Disordered" evidence="1">
    <location>
        <begin position="23"/>
        <end position="44"/>
    </location>
</feature>
<dbReference type="AlphaFoldDB" id="A0A1S3XH41"/>
<evidence type="ECO:0000313" key="2">
    <source>
        <dbReference type="Proteomes" id="UP000790787"/>
    </source>
</evidence>
<evidence type="ECO:0000313" key="3">
    <source>
        <dbReference type="RefSeq" id="XP_016439218.1"/>
    </source>
</evidence>
<dbReference type="RefSeq" id="XP_016439218.1">
    <property type="nucleotide sequence ID" value="XM_016583732.1"/>
</dbReference>
<dbReference type="KEGG" id="nta:107765123"/>
<dbReference type="PaxDb" id="4097-A0A1S3XH41"/>
<dbReference type="OrthoDB" id="1305220at2759"/>
<evidence type="ECO:0000256" key="1">
    <source>
        <dbReference type="SAM" id="MobiDB-lite"/>
    </source>
</evidence>
<dbReference type="Proteomes" id="UP000790787">
    <property type="component" value="Chromosome 23"/>
</dbReference>
<dbReference type="PANTHER" id="PTHR33156">
    <property type="entry name" value="OS02G0230000 PROTEIN"/>
    <property type="match status" value="1"/>
</dbReference>
<dbReference type="PANTHER" id="PTHR33156:SF9">
    <property type="entry name" value="PROTEIN NUCLEAR FUSION DEFECTIVE 6, CHLOROPLASTIC_MITOCHONDRIAL"/>
    <property type="match status" value="1"/>
</dbReference>
<organism evidence="2 3">
    <name type="scientific">Nicotiana tabacum</name>
    <name type="common">Common tobacco</name>
    <dbReference type="NCBI Taxonomy" id="4097"/>
    <lineage>
        <taxon>Eukaryota</taxon>
        <taxon>Viridiplantae</taxon>
        <taxon>Streptophyta</taxon>
        <taxon>Embryophyta</taxon>
        <taxon>Tracheophyta</taxon>
        <taxon>Spermatophyta</taxon>
        <taxon>Magnoliopsida</taxon>
        <taxon>eudicotyledons</taxon>
        <taxon>Gunneridae</taxon>
        <taxon>Pentapetalae</taxon>
        <taxon>asterids</taxon>
        <taxon>lamiids</taxon>
        <taxon>Solanales</taxon>
        <taxon>Solanaceae</taxon>
        <taxon>Nicotianoideae</taxon>
        <taxon>Nicotianeae</taxon>
        <taxon>Nicotiana</taxon>
    </lineage>
</organism>
<gene>
    <name evidence="3" type="primary">LOC107765123</name>
</gene>
<dbReference type="RefSeq" id="XP_016439218.1">
    <property type="nucleotide sequence ID" value="XM_016583732.2"/>
</dbReference>
<dbReference type="InterPro" id="IPR043459">
    <property type="entry name" value="NFD6/NOXY2-like"/>
</dbReference>
<dbReference type="STRING" id="4097.A0A1S3XH41"/>
<reference evidence="2" key="1">
    <citation type="journal article" date="2014" name="Nat. Commun.">
        <title>The tobacco genome sequence and its comparison with those of tomato and potato.</title>
        <authorList>
            <person name="Sierro N."/>
            <person name="Battey J.N."/>
            <person name="Ouadi S."/>
            <person name="Bakaher N."/>
            <person name="Bovet L."/>
            <person name="Willig A."/>
            <person name="Goepfert S."/>
            <person name="Peitsch M.C."/>
            <person name="Ivanov N.V."/>
        </authorList>
    </citation>
    <scope>NUCLEOTIDE SEQUENCE [LARGE SCALE GENOMIC DNA]</scope>
</reference>
<proteinExistence type="predicted"/>
<keyword evidence="2" id="KW-1185">Reference proteome</keyword>
<accession>A0A1S3XH41</accession>
<dbReference type="GeneID" id="107765123"/>
<reference evidence="3" key="2">
    <citation type="submission" date="2025-08" db="UniProtKB">
        <authorList>
            <consortium name="RefSeq"/>
        </authorList>
    </citation>
    <scope>IDENTIFICATION</scope>
    <source>
        <tissue evidence="3">Leaf</tissue>
    </source>
</reference>
<name>A0A1S3XH41_TOBAC</name>
<sequence length="158" mass="17073">MASICQRIVNRASSSAKYAIRKPSKSSQAAPSFSGYAKSSSAIPSTSPSFSSKLKSPLKQLGCLQSLLPLHSTVATARLTSCLNDGSRSCRALSQGTLCCTFPGLSGFVILIMELMERERFLSCHHEGVSQQLINLKFLLEYVYGLFGFSELGLSVPR</sequence>
<protein>
    <submittedName>
        <fullName evidence="3">Protein NONRESPONDING TO OXYLIPINS 2, mitochondrial isoform X1</fullName>
    </submittedName>
    <submittedName>
        <fullName evidence="3">Uncharacterized protein isoform X1</fullName>
    </submittedName>
</protein>